<keyword evidence="1" id="KW-0614">Plasmid</keyword>
<proteinExistence type="predicted"/>
<accession>A0ABZ2BHG1</accession>
<dbReference type="EMBL" id="CP133151">
    <property type="protein sequence ID" value="WVT06696.1"/>
    <property type="molecule type" value="Genomic_DNA"/>
</dbReference>
<reference evidence="1" key="1">
    <citation type="submission" date="2023-08" db="EMBL/GenBank/DDBJ databases">
        <title>Complete genome sequence of Sinorhizobium chiapanecum ITTG S70 isolated from Acaciella angustissima nodules in Chiapas-Mexico.</title>
        <authorList>
            <person name="Rincon-Rosales R."/>
            <person name="Rogel M.A."/>
            <person name="Rincon-Medina C.I."/>
            <person name="Guerrero G."/>
            <person name="Manzano-Gomez L.A."/>
            <person name="Lopez-Lopez A."/>
            <person name="Rincon Molina F.A."/>
            <person name="Martinez-Romero E."/>
        </authorList>
    </citation>
    <scope>NUCLEOTIDE SEQUENCE</scope>
    <source>
        <strain evidence="1">ITTG S70</strain>
        <plasmid evidence="1">pSchITTGS70c</plasmid>
    </source>
</reference>
<dbReference type="Proteomes" id="UP001432360">
    <property type="component" value="Plasmid pSchITTGS70c"/>
</dbReference>
<name>A0ABZ2BHG1_9HYPH</name>
<gene>
    <name evidence="1" type="ORF">RB548_23665</name>
</gene>
<geneLocation type="plasmid" evidence="1 2">
    <name>pSchITTGS70c</name>
</geneLocation>
<protein>
    <submittedName>
        <fullName evidence="1">Uncharacterized protein</fullName>
    </submittedName>
</protein>
<organism evidence="1 2">
    <name type="scientific">Sinorhizobium chiapasense</name>
    <dbReference type="NCBI Taxonomy" id="501572"/>
    <lineage>
        <taxon>Bacteria</taxon>
        <taxon>Pseudomonadati</taxon>
        <taxon>Pseudomonadota</taxon>
        <taxon>Alphaproteobacteria</taxon>
        <taxon>Hyphomicrobiales</taxon>
        <taxon>Rhizobiaceae</taxon>
        <taxon>Sinorhizobium/Ensifer group</taxon>
        <taxon>Sinorhizobium</taxon>
    </lineage>
</organism>
<dbReference type="RefSeq" id="WP_331375736.1">
    <property type="nucleotide sequence ID" value="NZ_CP133151.1"/>
</dbReference>
<keyword evidence="2" id="KW-1185">Reference proteome</keyword>
<evidence type="ECO:0000313" key="2">
    <source>
        <dbReference type="Proteomes" id="UP001432360"/>
    </source>
</evidence>
<evidence type="ECO:0000313" key="1">
    <source>
        <dbReference type="EMBL" id="WVT06696.1"/>
    </source>
</evidence>
<sequence>MRQAILDGKERFLPDPETLPFLKFMFPAIGARVEKLLSSGLASDLDRHVKPYFLDNWLYRRFGQRGMSLDRFSMRSKQARAKVLARFRSRNTPTLNVRKMWAIF</sequence>